<dbReference type="PANTHER" id="PTHR30298">
    <property type="entry name" value="H REPEAT-ASSOCIATED PREDICTED TRANSPOSASE"/>
    <property type="match status" value="1"/>
</dbReference>
<accession>A0A619AFJ1</accession>
<name>A0A619AFJ1_SALET</name>
<protein>
    <submittedName>
        <fullName evidence="2">Transposase family protein</fullName>
    </submittedName>
</protein>
<gene>
    <name evidence="2" type="ORF">ATT75_21050</name>
</gene>
<dbReference type="InterPro" id="IPR032806">
    <property type="entry name" value="YbfD_N"/>
</dbReference>
<proteinExistence type="predicted"/>
<reference evidence="2" key="1">
    <citation type="submission" date="2018-07" db="EMBL/GenBank/DDBJ databases">
        <authorList>
            <consortium name="PulseNet: The National Subtyping Network for Foodborne Disease Surveillance"/>
            <person name="Tarr C.L."/>
            <person name="Trees E."/>
            <person name="Katz L.S."/>
            <person name="Carleton-Romer H.A."/>
            <person name="Stroika S."/>
            <person name="Kucerova Z."/>
            <person name="Roache K.F."/>
            <person name="Sabol A.L."/>
            <person name="Besser J."/>
            <person name="Gerner-Smidt P."/>
        </authorList>
    </citation>
    <scope>NUCLEOTIDE SEQUENCE</scope>
    <source>
        <strain evidence="2">PNUSAS001246</strain>
    </source>
</reference>
<dbReference type="AlphaFoldDB" id="A0A619AFJ1"/>
<sequence>MPLWRFISQGIFVHQVSPIVSIFASLHDPRQPWKVGHSLVDTLVIAVCGILVGADNFQDIELWAEQRLDWLRRFLPLKNGIPSHDTFGRPFGLICPELFIDRK</sequence>
<comment type="caution">
    <text evidence="2">The sequence shown here is derived from an EMBL/GenBank/DDBJ whole genome shotgun (WGS) entry which is preliminary data.</text>
</comment>
<organism evidence="2">
    <name type="scientific">Salmonella enterica subsp. enterica serovar Panama</name>
    <dbReference type="NCBI Taxonomy" id="29472"/>
    <lineage>
        <taxon>Bacteria</taxon>
        <taxon>Pseudomonadati</taxon>
        <taxon>Pseudomonadota</taxon>
        <taxon>Gammaproteobacteria</taxon>
        <taxon>Enterobacterales</taxon>
        <taxon>Enterobacteriaceae</taxon>
        <taxon>Salmonella</taxon>
    </lineage>
</organism>
<feature type="domain" description="H repeat-associated protein N-terminal" evidence="1">
    <location>
        <begin position="21"/>
        <end position="99"/>
    </location>
</feature>
<dbReference type="EMBL" id="AAKZQX010000045">
    <property type="protein sequence ID" value="ECX6035218.1"/>
    <property type="molecule type" value="Genomic_DNA"/>
</dbReference>
<dbReference type="InterPro" id="IPR051698">
    <property type="entry name" value="Transposase_11-like"/>
</dbReference>
<evidence type="ECO:0000259" key="1">
    <source>
        <dbReference type="Pfam" id="PF13808"/>
    </source>
</evidence>
<evidence type="ECO:0000313" key="2">
    <source>
        <dbReference type="EMBL" id="ECX6035218.1"/>
    </source>
</evidence>
<dbReference type="PANTHER" id="PTHR30298:SF0">
    <property type="entry name" value="PROTEIN YBFL-RELATED"/>
    <property type="match status" value="1"/>
</dbReference>
<dbReference type="Pfam" id="PF13808">
    <property type="entry name" value="DDE_Tnp_1_assoc"/>
    <property type="match status" value="1"/>
</dbReference>